<protein>
    <submittedName>
        <fullName evidence="2">Uncharacterized protein</fullName>
    </submittedName>
</protein>
<keyword evidence="3" id="KW-1185">Reference proteome</keyword>
<dbReference type="AlphaFoldDB" id="A0AAD6S018"/>
<reference evidence="2" key="1">
    <citation type="submission" date="2023-03" db="EMBL/GenBank/DDBJ databases">
        <title>Massive genome expansion in bonnet fungi (Mycena s.s.) driven by repeated elements and novel gene families across ecological guilds.</title>
        <authorList>
            <consortium name="Lawrence Berkeley National Laboratory"/>
            <person name="Harder C.B."/>
            <person name="Miyauchi S."/>
            <person name="Viragh M."/>
            <person name="Kuo A."/>
            <person name="Thoen E."/>
            <person name="Andreopoulos B."/>
            <person name="Lu D."/>
            <person name="Skrede I."/>
            <person name="Drula E."/>
            <person name="Henrissat B."/>
            <person name="Morin E."/>
            <person name="Kohler A."/>
            <person name="Barry K."/>
            <person name="LaButti K."/>
            <person name="Morin E."/>
            <person name="Salamov A."/>
            <person name="Lipzen A."/>
            <person name="Mereny Z."/>
            <person name="Hegedus B."/>
            <person name="Baldrian P."/>
            <person name="Stursova M."/>
            <person name="Weitz H."/>
            <person name="Taylor A."/>
            <person name="Grigoriev I.V."/>
            <person name="Nagy L.G."/>
            <person name="Martin F."/>
            <person name="Kauserud H."/>
        </authorList>
    </citation>
    <scope>NUCLEOTIDE SEQUENCE</scope>
    <source>
        <strain evidence="2">CBHHK200</strain>
    </source>
</reference>
<evidence type="ECO:0000313" key="2">
    <source>
        <dbReference type="EMBL" id="KAJ7018724.1"/>
    </source>
</evidence>
<accession>A0AAD6S018</accession>
<comment type="caution">
    <text evidence="2">The sequence shown here is derived from an EMBL/GenBank/DDBJ whole genome shotgun (WGS) entry which is preliminary data.</text>
</comment>
<feature type="region of interest" description="Disordered" evidence="1">
    <location>
        <begin position="1"/>
        <end position="20"/>
    </location>
</feature>
<organism evidence="2 3">
    <name type="scientific">Mycena alexandri</name>
    <dbReference type="NCBI Taxonomy" id="1745969"/>
    <lineage>
        <taxon>Eukaryota</taxon>
        <taxon>Fungi</taxon>
        <taxon>Dikarya</taxon>
        <taxon>Basidiomycota</taxon>
        <taxon>Agaricomycotina</taxon>
        <taxon>Agaricomycetes</taxon>
        <taxon>Agaricomycetidae</taxon>
        <taxon>Agaricales</taxon>
        <taxon>Marasmiineae</taxon>
        <taxon>Mycenaceae</taxon>
        <taxon>Mycena</taxon>
    </lineage>
</organism>
<sequence>MSDHANPPPTASSSPQEGPLSLHAQVTSSILAVTLSLDGTPLNILPATISLLCDSLEDRHCDRYGRCFRRFPSARRTRPCEQPRLHRRQGLAGFSPGPGNEKWFAITRGRYVGLTINSAISLNVVTGVPSGLSERFNSQAEALQHFNAALAAHAIAVFE</sequence>
<dbReference type="EMBL" id="JARJCM010000325">
    <property type="protein sequence ID" value="KAJ7018724.1"/>
    <property type="molecule type" value="Genomic_DNA"/>
</dbReference>
<gene>
    <name evidence="2" type="ORF">C8F04DRAFT_1277240</name>
</gene>
<dbReference type="Proteomes" id="UP001218188">
    <property type="component" value="Unassembled WGS sequence"/>
</dbReference>
<evidence type="ECO:0000256" key="1">
    <source>
        <dbReference type="SAM" id="MobiDB-lite"/>
    </source>
</evidence>
<name>A0AAD6S018_9AGAR</name>
<feature type="compositionally biased region" description="Pro residues" evidence="1">
    <location>
        <begin position="1"/>
        <end position="10"/>
    </location>
</feature>
<evidence type="ECO:0000313" key="3">
    <source>
        <dbReference type="Proteomes" id="UP001218188"/>
    </source>
</evidence>
<proteinExistence type="predicted"/>